<evidence type="ECO:0000313" key="11">
    <source>
        <dbReference type="EMBL" id="CAF4048864.1"/>
    </source>
</evidence>
<dbReference type="PROSITE" id="PS50969">
    <property type="entry name" value="FCP1"/>
    <property type="match status" value="1"/>
</dbReference>
<gene>
    <name evidence="11" type="ORF">JBS370_LOCUS28925</name>
    <name evidence="10" type="ORF">ZHD862_LOCUS22961</name>
</gene>
<dbReference type="SMART" id="SM00292">
    <property type="entry name" value="BRCT"/>
    <property type="match status" value="1"/>
</dbReference>
<dbReference type="Pfam" id="PF03031">
    <property type="entry name" value="NIF"/>
    <property type="match status" value="1"/>
</dbReference>
<dbReference type="InterPro" id="IPR023214">
    <property type="entry name" value="HAD_sf"/>
</dbReference>
<dbReference type="GO" id="GO:0005634">
    <property type="term" value="C:nucleus"/>
    <property type="evidence" value="ECO:0007669"/>
    <property type="project" value="UniProtKB-SubCell"/>
</dbReference>
<dbReference type="CDD" id="cd17729">
    <property type="entry name" value="BRCT_CTDP1"/>
    <property type="match status" value="1"/>
</dbReference>
<protein>
    <recommendedName>
        <fullName evidence="6">RNA polymerase II subunit A C-terminal domain phosphatase</fullName>
        <ecNumber evidence="6">3.1.3.16</ecNumber>
    </recommendedName>
</protein>
<dbReference type="SUPFAM" id="SSF56784">
    <property type="entry name" value="HAD-like"/>
    <property type="match status" value="1"/>
</dbReference>
<keyword evidence="3 6" id="KW-0539">Nucleus</keyword>
<dbReference type="SUPFAM" id="SSF52113">
    <property type="entry name" value="BRCT domain"/>
    <property type="match status" value="1"/>
</dbReference>
<proteinExistence type="predicted"/>
<organism evidence="10 12">
    <name type="scientific">Rotaria sordida</name>
    <dbReference type="NCBI Taxonomy" id="392033"/>
    <lineage>
        <taxon>Eukaryota</taxon>
        <taxon>Metazoa</taxon>
        <taxon>Spiralia</taxon>
        <taxon>Gnathifera</taxon>
        <taxon>Rotifera</taxon>
        <taxon>Eurotatoria</taxon>
        <taxon>Bdelloidea</taxon>
        <taxon>Philodinida</taxon>
        <taxon>Philodinidae</taxon>
        <taxon>Rotaria</taxon>
    </lineage>
</organism>
<evidence type="ECO:0000313" key="12">
    <source>
        <dbReference type="Proteomes" id="UP000663864"/>
    </source>
</evidence>
<feature type="region of interest" description="Disordered" evidence="7">
    <location>
        <begin position="276"/>
        <end position="301"/>
    </location>
</feature>
<comment type="subcellular location">
    <subcellularLocation>
        <location evidence="1 6">Nucleus</location>
    </subcellularLocation>
</comment>
<evidence type="ECO:0000259" key="9">
    <source>
        <dbReference type="PROSITE" id="PS50969"/>
    </source>
</evidence>
<evidence type="ECO:0000256" key="3">
    <source>
        <dbReference type="ARBA" id="ARBA00023242"/>
    </source>
</evidence>
<dbReference type="Pfam" id="PF00533">
    <property type="entry name" value="BRCT"/>
    <property type="match status" value="1"/>
</dbReference>
<evidence type="ECO:0000256" key="5">
    <source>
        <dbReference type="ARBA" id="ARBA00048336"/>
    </source>
</evidence>
<dbReference type="InterPro" id="IPR036412">
    <property type="entry name" value="HAD-like_sf"/>
</dbReference>
<sequence length="630" mass="73181">MIDMNGQRQSFLSPVSGTVTKLYIHELDTLSYGSIILEYEECRHTITFKNLCSDCGIDLNQLKNALSALKCTKSVISMEPSFPTVKITAEEALRFDNEERNYLLRKRKLHLLVDLDQTLVHTTNSRIHYSSSSDVIAYQLNTPTSQTFYTKLRPGVQEFLTNLRPFYQFHIVTFGDRPYAHTIAKLIDPNGTFFSHRILSRNECLSLTDKTANLSSLFPCSDSLVCMIDDRDDVWNYAPNLVHVKPYIWFKDVGDINAIHLPSLSISHSQMVSSISEQIENSEDRQQSSEKRKFNKQSDKLSKRFKENNSHEVVDTDLYLYQLEIILKHIHTIFYTAYDQWIQDKHGIMPNLKQIMPNVRRQVLSSVSLCFSHLMPKNYPIEKHRATIMAKTMGATVTHDLQYDRNGNIQTTHVIAGKQTMKVYQALQHNIKVVTPEWLIDCYERWEKTPEENYILMSDYDVRKSRLFTEETHRVSKRRYCDMQHEVSVVTQPSSWCEQITTNRKQSQTNNSKLSNKIPMDHSFDQYTFNMSADECFDVEKEVNELYIGDDDDFDDTHPQPLKRQRTATPAKTLDTNIDDNDDGFESDSTSMQKLYDLISGKRDDNSSDEESLGDDDVPRGWKKVYKKKY</sequence>
<dbReference type="InterPro" id="IPR011947">
    <property type="entry name" value="FCP1_euk"/>
</dbReference>
<dbReference type="AlphaFoldDB" id="A0A814WJ29"/>
<evidence type="ECO:0000256" key="4">
    <source>
        <dbReference type="ARBA" id="ARBA00047761"/>
    </source>
</evidence>
<evidence type="ECO:0000313" key="10">
    <source>
        <dbReference type="EMBL" id="CAF1203177.1"/>
    </source>
</evidence>
<name>A0A814WJ29_9BILA</name>
<dbReference type="PANTHER" id="PTHR23081">
    <property type="entry name" value="RNA POLYMERASE II CTD PHOSPHATASE"/>
    <property type="match status" value="1"/>
</dbReference>
<dbReference type="Gene3D" id="1.10.287.10">
    <property type="entry name" value="S15/NS1, RNA-binding"/>
    <property type="match status" value="1"/>
</dbReference>
<evidence type="ECO:0000256" key="2">
    <source>
        <dbReference type="ARBA" id="ARBA00022801"/>
    </source>
</evidence>
<dbReference type="Gene3D" id="3.40.50.1000">
    <property type="entry name" value="HAD superfamily/HAD-like"/>
    <property type="match status" value="1"/>
</dbReference>
<evidence type="ECO:0000256" key="1">
    <source>
        <dbReference type="ARBA" id="ARBA00004123"/>
    </source>
</evidence>
<dbReference type="InterPro" id="IPR001357">
    <property type="entry name" value="BRCT_dom"/>
</dbReference>
<accession>A0A814WJ29</accession>
<dbReference type="EMBL" id="CAJNOT010001463">
    <property type="protein sequence ID" value="CAF1203177.1"/>
    <property type="molecule type" value="Genomic_DNA"/>
</dbReference>
<dbReference type="InterPro" id="IPR004274">
    <property type="entry name" value="FCP1_dom"/>
</dbReference>
<dbReference type="PROSITE" id="PS50172">
    <property type="entry name" value="BRCT"/>
    <property type="match status" value="1"/>
</dbReference>
<feature type="compositionally biased region" description="Basic and acidic residues" evidence="7">
    <location>
        <begin position="282"/>
        <end position="301"/>
    </location>
</feature>
<dbReference type="EMBL" id="CAJOBD010006010">
    <property type="protein sequence ID" value="CAF4048864.1"/>
    <property type="molecule type" value="Genomic_DNA"/>
</dbReference>
<evidence type="ECO:0000256" key="7">
    <source>
        <dbReference type="SAM" id="MobiDB-lite"/>
    </source>
</evidence>
<keyword evidence="2 6" id="KW-0378">Hydrolase</keyword>
<evidence type="ECO:0000259" key="8">
    <source>
        <dbReference type="PROSITE" id="PS50172"/>
    </source>
</evidence>
<evidence type="ECO:0000256" key="6">
    <source>
        <dbReference type="RuleBase" id="RU366066"/>
    </source>
</evidence>
<dbReference type="GO" id="GO:0008420">
    <property type="term" value="F:RNA polymerase II CTD heptapeptide repeat phosphatase activity"/>
    <property type="evidence" value="ECO:0007669"/>
    <property type="project" value="UniProtKB-UniRule"/>
</dbReference>
<dbReference type="InterPro" id="IPR036420">
    <property type="entry name" value="BRCT_dom_sf"/>
</dbReference>
<feature type="region of interest" description="Disordered" evidence="7">
    <location>
        <begin position="550"/>
        <end position="620"/>
    </location>
</feature>
<dbReference type="Proteomes" id="UP000663864">
    <property type="component" value="Unassembled WGS sequence"/>
</dbReference>
<reference evidence="10" key="1">
    <citation type="submission" date="2021-02" db="EMBL/GenBank/DDBJ databases">
        <authorList>
            <person name="Nowell W R."/>
        </authorList>
    </citation>
    <scope>NUCLEOTIDE SEQUENCE</scope>
</reference>
<comment type="caution">
    <text evidence="10">The sequence shown here is derived from an EMBL/GenBank/DDBJ whole genome shotgun (WGS) entry which is preliminary data.</text>
</comment>
<comment type="catalytic activity">
    <reaction evidence="4 6">
        <text>O-phospho-L-seryl-[protein] + H2O = L-seryl-[protein] + phosphate</text>
        <dbReference type="Rhea" id="RHEA:20629"/>
        <dbReference type="Rhea" id="RHEA-COMP:9863"/>
        <dbReference type="Rhea" id="RHEA-COMP:11604"/>
        <dbReference type="ChEBI" id="CHEBI:15377"/>
        <dbReference type="ChEBI" id="CHEBI:29999"/>
        <dbReference type="ChEBI" id="CHEBI:43474"/>
        <dbReference type="ChEBI" id="CHEBI:83421"/>
        <dbReference type="EC" id="3.1.3.16"/>
    </reaction>
</comment>
<feature type="domain" description="FCP1 homology" evidence="9">
    <location>
        <begin position="104"/>
        <end position="268"/>
    </location>
</feature>
<dbReference type="InterPro" id="IPR039189">
    <property type="entry name" value="Fcp1"/>
</dbReference>
<dbReference type="PANTHER" id="PTHR23081:SF36">
    <property type="entry name" value="RNA POLYMERASE II SUBUNIT A C-TERMINAL DOMAIN PHOSPHATASE"/>
    <property type="match status" value="1"/>
</dbReference>
<feature type="compositionally biased region" description="Polar residues" evidence="7">
    <location>
        <begin position="567"/>
        <end position="576"/>
    </location>
</feature>
<dbReference type="Gene3D" id="3.40.50.10190">
    <property type="entry name" value="BRCT domain"/>
    <property type="match status" value="1"/>
</dbReference>
<dbReference type="EC" id="3.1.3.16" evidence="6"/>
<dbReference type="NCBIfam" id="TIGR02250">
    <property type="entry name" value="FCP1_euk"/>
    <property type="match status" value="1"/>
</dbReference>
<dbReference type="SMART" id="SM00577">
    <property type="entry name" value="CPDc"/>
    <property type="match status" value="1"/>
</dbReference>
<comment type="catalytic activity">
    <reaction evidence="5 6">
        <text>O-phospho-L-threonyl-[protein] + H2O = L-threonyl-[protein] + phosphate</text>
        <dbReference type="Rhea" id="RHEA:47004"/>
        <dbReference type="Rhea" id="RHEA-COMP:11060"/>
        <dbReference type="Rhea" id="RHEA-COMP:11605"/>
        <dbReference type="ChEBI" id="CHEBI:15377"/>
        <dbReference type="ChEBI" id="CHEBI:30013"/>
        <dbReference type="ChEBI" id="CHEBI:43474"/>
        <dbReference type="ChEBI" id="CHEBI:61977"/>
        <dbReference type="EC" id="3.1.3.16"/>
    </reaction>
</comment>
<dbReference type="Proteomes" id="UP000663836">
    <property type="component" value="Unassembled WGS sequence"/>
</dbReference>
<comment type="function">
    <text evidence="6">This promotes the activity of RNA polymerase II.</text>
</comment>
<feature type="compositionally biased region" description="Acidic residues" evidence="7">
    <location>
        <begin position="577"/>
        <end position="586"/>
    </location>
</feature>
<dbReference type="CDD" id="cd07521">
    <property type="entry name" value="HAD_FCP1-like"/>
    <property type="match status" value="1"/>
</dbReference>
<feature type="compositionally biased region" description="Acidic residues" evidence="7">
    <location>
        <begin position="607"/>
        <end position="616"/>
    </location>
</feature>
<feature type="domain" description="BRCT" evidence="8">
    <location>
        <begin position="359"/>
        <end position="456"/>
    </location>
</feature>